<dbReference type="InterPro" id="IPR029063">
    <property type="entry name" value="SAM-dependent_MTases_sf"/>
</dbReference>
<dbReference type="AlphaFoldDB" id="A0A415PA28"/>
<dbReference type="InterPro" id="IPR002052">
    <property type="entry name" value="DNA_methylase_N6_adenine_CS"/>
</dbReference>
<keyword evidence="2" id="KW-0808">Transferase</keyword>
<dbReference type="PANTHER" id="PTHR47739:SF1">
    <property type="entry name" value="TRNA1(VAL) (ADENINE(37)-N6)-METHYLTRANSFERASE"/>
    <property type="match status" value="1"/>
</dbReference>
<reference evidence="2 3" key="1">
    <citation type="submission" date="2018-08" db="EMBL/GenBank/DDBJ databases">
        <title>A genome reference for cultivated species of the human gut microbiota.</title>
        <authorList>
            <person name="Zou Y."/>
            <person name="Xue W."/>
            <person name="Luo G."/>
        </authorList>
    </citation>
    <scope>NUCLEOTIDE SEQUENCE [LARGE SCALE GENOMIC DNA]</scope>
    <source>
        <strain evidence="2 3">AF35-6BH</strain>
    </source>
</reference>
<evidence type="ECO:0000259" key="1">
    <source>
        <dbReference type="Pfam" id="PF05175"/>
    </source>
</evidence>
<sequence>MDKNLTYEYLHGTNIYLYQRRDMFRMNTDTALLAEFMKINKGERVLDVGTNNGALLLAANRCEPSYLIGVEIQEEAAELARMNMRHHGIEHADILCADYKEASLPAVDVVVCNPPYFKVGEHSHLNERESLKIARHEAYLSFPEFCEKTSSLLAEKGRCYIVHRAARVAELCTELTLHRLSPKTLQFVYDENKEEAVSVLIEAVKDGNNGCHVLMPYYLRR</sequence>
<dbReference type="GO" id="GO:0032259">
    <property type="term" value="P:methylation"/>
    <property type="evidence" value="ECO:0007669"/>
    <property type="project" value="UniProtKB-KW"/>
</dbReference>
<feature type="domain" description="Methyltransferase small" evidence="1">
    <location>
        <begin position="28"/>
        <end position="124"/>
    </location>
</feature>
<dbReference type="OrthoDB" id="9777257at2"/>
<comment type="caution">
    <text evidence="2">The sequence shown here is derived from an EMBL/GenBank/DDBJ whole genome shotgun (WGS) entry which is preliminary data.</text>
</comment>
<dbReference type="GO" id="GO:0008170">
    <property type="term" value="F:N-methyltransferase activity"/>
    <property type="evidence" value="ECO:0007669"/>
    <property type="project" value="UniProtKB-ARBA"/>
</dbReference>
<dbReference type="Gene3D" id="3.40.50.150">
    <property type="entry name" value="Vaccinia Virus protein VP39"/>
    <property type="match status" value="1"/>
</dbReference>
<dbReference type="InterPro" id="IPR050210">
    <property type="entry name" value="tRNA_Adenine-N(6)_MTase"/>
</dbReference>
<organism evidence="2 3">
    <name type="scientific">Amedibacillus dolichus</name>
    <dbReference type="NCBI Taxonomy" id="31971"/>
    <lineage>
        <taxon>Bacteria</taxon>
        <taxon>Bacillati</taxon>
        <taxon>Bacillota</taxon>
        <taxon>Erysipelotrichia</taxon>
        <taxon>Erysipelotrichales</taxon>
        <taxon>Erysipelotrichaceae</taxon>
        <taxon>Amedibacillus</taxon>
    </lineage>
</organism>
<dbReference type="Proteomes" id="UP000284868">
    <property type="component" value="Unassembled WGS sequence"/>
</dbReference>
<dbReference type="PROSITE" id="PS00092">
    <property type="entry name" value="N6_MTASE"/>
    <property type="match status" value="1"/>
</dbReference>
<dbReference type="RefSeq" id="WP_022420640.1">
    <property type="nucleotide sequence ID" value="NZ_CAJKGD010000002.1"/>
</dbReference>
<protein>
    <submittedName>
        <fullName evidence="2">Methyltransferase domain-containing protein</fullName>
    </submittedName>
</protein>
<dbReference type="EMBL" id="QRPK01000037">
    <property type="protein sequence ID" value="RHM09486.1"/>
    <property type="molecule type" value="Genomic_DNA"/>
</dbReference>
<dbReference type="PANTHER" id="PTHR47739">
    <property type="entry name" value="TRNA1(VAL) (ADENINE(37)-N6)-METHYLTRANSFERASE"/>
    <property type="match status" value="1"/>
</dbReference>
<dbReference type="GO" id="GO:0008757">
    <property type="term" value="F:S-adenosylmethionine-dependent methyltransferase activity"/>
    <property type="evidence" value="ECO:0007669"/>
    <property type="project" value="UniProtKB-ARBA"/>
</dbReference>
<dbReference type="GO" id="GO:0003676">
    <property type="term" value="F:nucleic acid binding"/>
    <property type="evidence" value="ECO:0007669"/>
    <property type="project" value="InterPro"/>
</dbReference>
<name>A0A415PA28_9FIRM</name>
<dbReference type="CDD" id="cd02440">
    <property type="entry name" value="AdoMet_MTases"/>
    <property type="match status" value="1"/>
</dbReference>
<evidence type="ECO:0000313" key="2">
    <source>
        <dbReference type="EMBL" id="RHM09486.1"/>
    </source>
</evidence>
<evidence type="ECO:0000313" key="3">
    <source>
        <dbReference type="Proteomes" id="UP000284868"/>
    </source>
</evidence>
<accession>A0A415PA28</accession>
<dbReference type="InterPro" id="IPR007848">
    <property type="entry name" value="Small_mtfrase_dom"/>
</dbReference>
<keyword evidence="3" id="KW-1185">Reference proteome</keyword>
<dbReference type="Pfam" id="PF05175">
    <property type="entry name" value="MTS"/>
    <property type="match status" value="1"/>
</dbReference>
<dbReference type="SUPFAM" id="SSF53335">
    <property type="entry name" value="S-adenosyl-L-methionine-dependent methyltransferases"/>
    <property type="match status" value="1"/>
</dbReference>
<gene>
    <name evidence="2" type="ORF">DWZ83_07280</name>
</gene>
<keyword evidence="2" id="KW-0489">Methyltransferase</keyword>
<proteinExistence type="predicted"/>